<dbReference type="PROSITE" id="PS00175">
    <property type="entry name" value="PG_MUTASE"/>
    <property type="match status" value="1"/>
</dbReference>
<gene>
    <name evidence="4" type="ORF">DWV67_14090</name>
</gene>
<dbReference type="SMART" id="SM00855">
    <property type="entry name" value="PGAM"/>
    <property type="match status" value="1"/>
</dbReference>
<dbReference type="InterPro" id="IPR013078">
    <property type="entry name" value="His_Pase_superF_clade-1"/>
</dbReference>
<feature type="active site" description="Tele-phosphohistidine intermediate" evidence="2">
    <location>
        <position position="8"/>
    </location>
</feature>
<dbReference type="SUPFAM" id="SSF53254">
    <property type="entry name" value="Phosphoglycerate mutase-like"/>
    <property type="match status" value="1"/>
</dbReference>
<dbReference type="GO" id="GO:0005829">
    <property type="term" value="C:cytosol"/>
    <property type="evidence" value="ECO:0007669"/>
    <property type="project" value="TreeGrafter"/>
</dbReference>
<accession>A0A395XHP3</accession>
<reference evidence="4 5" key="1">
    <citation type="submission" date="2018-08" db="EMBL/GenBank/DDBJ databases">
        <title>A genome reference for cultivated species of the human gut microbiota.</title>
        <authorList>
            <person name="Zou Y."/>
            <person name="Xue W."/>
            <person name="Luo G."/>
        </authorList>
    </citation>
    <scope>NUCLEOTIDE SEQUENCE [LARGE SCALE GENOMIC DNA]</scope>
    <source>
        <strain evidence="4 5">AF12-11</strain>
    </source>
</reference>
<dbReference type="Pfam" id="PF00300">
    <property type="entry name" value="His_Phos_1"/>
    <property type="match status" value="1"/>
</dbReference>
<dbReference type="PANTHER" id="PTHR46517:SF1">
    <property type="entry name" value="FRUCTOSE-2,6-BISPHOSPHATASE TIGAR"/>
    <property type="match status" value="1"/>
</dbReference>
<dbReference type="Proteomes" id="UP000266376">
    <property type="component" value="Unassembled WGS sequence"/>
</dbReference>
<dbReference type="GO" id="GO:0004331">
    <property type="term" value="F:fructose-2,6-bisphosphate 2-phosphatase activity"/>
    <property type="evidence" value="ECO:0007669"/>
    <property type="project" value="TreeGrafter"/>
</dbReference>
<dbReference type="GO" id="GO:0045820">
    <property type="term" value="P:negative regulation of glycolytic process"/>
    <property type="evidence" value="ECO:0007669"/>
    <property type="project" value="TreeGrafter"/>
</dbReference>
<protein>
    <submittedName>
        <fullName evidence="4">Histidine phosphatase family protein</fullName>
    </submittedName>
</protein>
<name>A0A395XHP3_9FIRM</name>
<dbReference type="PANTHER" id="PTHR46517">
    <property type="entry name" value="FRUCTOSE-2,6-BISPHOSPHATASE TIGAR"/>
    <property type="match status" value="1"/>
</dbReference>
<dbReference type="InterPro" id="IPR001345">
    <property type="entry name" value="PG/BPGM_mutase_AS"/>
</dbReference>
<evidence type="ECO:0000256" key="2">
    <source>
        <dbReference type="PIRSR" id="PIRSR613078-1"/>
    </source>
</evidence>
<feature type="binding site" evidence="3">
    <location>
        <begin position="7"/>
        <end position="14"/>
    </location>
    <ligand>
        <name>substrate</name>
    </ligand>
</feature>
<dbReference type="GO" id="GO:0043456">
    <property type="term" value="P:regulation of pentose-phosphate shunt"/>
    <property type="evidence" value="ECO:0007669"/>
    <property type="project" value="TreeGrafter"/>
</dbReference>
<evidence type="ECO:0000256" key="3">
    <source>
        <dbReference type="PIRSR" id="PIRSR613078-2"/>
    </source>
</evidence>
<evidence type="ECO:0000313" key="4">
    <source>
        <dbReference type="EMBL" id="RGW49532.1"/>
    </source>
</evidence>
<organism evidence="4 5">
    <name type="scientific">Dorea formicigenerans</name>
    <dbReference type="NCBI Taxonomy" id="39486"/>
    <lineage>
        <taxon>Bacteria</taxon>
        <taxon>Bacillati</taxon>
        <taxon>Bacillota</taxon>
        <taxon>Clostridia</taxon>
        <taxon>Lachnospirales</taxon>
        <taxon>Lachnospiraceae</taxon>
        <taxon>Dorea</taxon>
    </lineage>
</organism>
<feature type="binding site" evidence="3">
    <location>
        <position position="57"/>
    </location>
    <ligand>
        <name>substrate</name>
    </ligand>
</feature>
<keyword evidence="1" id="KW-0378">Hydrolase</keyword>
<comment type="caution">
    <text evidence="4">The sequence shown here is derived from an EMBL/GenBank/DDBJ whole genome shotgun (WGS) entry which is preliminary data.</text>
</comment>
<dbReference type="AlphaFoldDB" id="A0A395XHP3"/>
<feature type="active site" description="Proton donor/acceptor" evidence="2">
    <location>
        <position position="83"/>
    </location>
</feature>
<dbReference type="InterPro" id="IPR051695">
    <property type="entry name" value="Phosphoglycerate_Mutase"/>
</dbReference>
<evidence type="ECO:0000313" key="5">
    <source>
        <dbReference type="Proteomes" id="UP000266376"/>
    </source>
</evidence>
<dbReference type="CDD" id="cd07067">
    <property type="entry name" value="HP_PGM_like"/>
    <property type="match status" value="1"/>
</dbReference>
<sequence length="213" mass="24456">MKLYLVRHGQTDWNKEKRLQGQEDIPLNDFGRHLAKETGIGLRNVRFDLCFSSDLKRALETVNLILDEGSSKVPIIMDKRLEEINFGEWEGKSVARNQMEVPDEFLKFYDDPEHFAGAPGGESFAEVKERTDDFLKWLVGQEEYEDKNILLVTHGVALATLLNNIKKAPLSELWAGSIHKNCAVTEVEIKDGEMQILSENQVYYEDEVPDWAR</sequence>
<dbReference type="EMBL" id="QSAJ01000046">
    <property type="protein sequence ID" value="RGW49532.1"/>
    <property type="molecule type" value="Genomic_DNA"/>
</dbReference>
<proteinExistence type="predicted"/>
<dbReference type="InterPro" id="IPR029033">
    <property type="entry name" value="His_PPase_superfam"/>
</dbReference>
<dbReference type="Gene3D" id="3.40.50.1240">
    <property type="entry name" value="Phosphoglycerate mutase-like"/>
    <property type="match status" value="1"/>
</dbReference>
<evidence type="ECO:0000256" key="1">
    <source>
        <dbReference type="ARBA" id="ARBA00022801"/>
    </source>
</evidence>